<evidence type="ECO:0000256" key="16">
    <source>
        <dbReference type="ARBA" id="ARBA00022932"/>
    </source>
</evidence>
<evidence type="ECO:0000256" key="19">
    <source>
        <dbReference type="ARBA" id="ARBA00048173"/>
    </source>
</evidence>
<dbReference type="GO" id="GO:0003964">
    <property type="term" value="F:RNA-directed DNA polymerase activity"/>
    <property type="evidence" value="ECO:0007669"/>
    <property type="project" value="UniProtKB-KW"/>
</dbReference>
<evidence type="ECO:0000256" key="8">
    <source>
        <dbReference type="ARBA" id="ARBA00022741"/>
    </source>
</evidence>
<dbReference type="GO" id="GO:0004519">
    <property type="term" value="F:endonuclease activity"/>
    <property type="evidence" value="ECO:0007669"/>
    <property type="project" value="UniProtKB-KW"/>
</dbReference>
<comment type="catalytic activity">
    <reaction evidence="19">
        <text>DNA(n) + a 2'-deoxyribonucleoside 5'-triphosphate = DNA(n+1) + diphosphate</text>
        <dbReference type="Rhea" id="RHEA:22508"/>
        <dbReference type="Rhea" id="RHEA-COMP:17339"/>
        <dbReference type="Rhea" id="RHEA-COMP:17340"/>
        <dbReference type="ChEBI" id="CHEBI:33019"/>
        <dbReference type="ChEBI" id="CHEBI:61560"/>
        <dbReference type="ChEBI" id="CHEBI:173112"/>
        <dbReference type="EC" id="2.7.7.49"/>
    </reaction>
</comment>
<sequence length="985" mass="109758">MSANLPSIPLLNDDQKLASDGSNWATFKEVMVSMARGRGLDGYLFGTVLEPAGFVANNLGPSSLNATMPSPDEYTLRDGWVAALLFQNIKDPRAHDLKGTDQASMIWSTLVHKFNRSTELLVGLKMERLRTLTLKDPRYLMTHIDELVKRCAEVHDIGGTVPDPMMCTIILTSLPKEEFGTALIALQVHSVVAHLVQHLREWWDLVWKKRMEEEGNGATANALAVGVNATGCENCGVRGHDQRGCWARGGGKEGQAPGWWKPPRGKEPSPDLVNAHRNAKESRRFQSQQAPSPTAAFTNPMTTYVLAAKTADDGTLLRTGDPPQASDTPFRTGRRRETVTVLNGEVRWEEEPVAYAASSVHESNNLIPTFLDSGASEHCVVKRSWFVTYQEVEGVEGQTAVKAGGRFQISGRGDVEMCVRLENGEDRRIRFSAIHTPDFGMNLISIPMLDKRGFQGSWGQGVLSVIDQEGTVVISGRMAPERKGGRSLYSVQVVDDGRLGKVTIAIAGRDRRQPTSLENWHRRMGHADIRAIRSLRAANHVDGLDVTDSTVRGMCNNCILGKHDRTPFNDEVTHESEPLERVHLDLWGRARTPSWGHAVYLLLVSDGGTSMKFPLFLSDKRQETVLKAFSSWLTEAEVQTERKLKTLRVDLGSEFDNDMFTGFCRERGIVVERVPKASSAAHGHAERGNRTVIAGARTQLIESGLDHRFWAEATAAHCYVRSFIPSARHPRSVPWVRWFRKKNERGEFVRPNISHLRVWGSKCWVKDLDNLEGKLGAQGWEGRMVGYMGRRGYRIYDPKRMKVYEVRNVIFEEGEPHRTEGVEPSDEPGNVLQTEEDEVNKEVDEPGDEPVENPQETVTPTGEERLEGRERSEVNEHSGPPPLPRRSKRVPKPSRRGLESLVAQQAEEEARRAQEDWARDSIRPAANWVDRDKRKATTKWGRGIEGAGNLGTTDESRDGPDESERSMEAGGLAGGRKGAGRNVGF</sequence>
<keyword evidence="10" id="KW-0378">Hydrolase</keyword>
<evidence type="ECO:0000256" key="14">
    <source>
        <dbReference type="ARBA" id="ARBA00022908"/>
    </source>
</evidence>
<keyword evidence="18" id="KW-0233">DNA recombination</keyword>
<feature type="compositionally biased region" description="Basic and acidic residues" evidence="21">
    <location>
        <begin position="862"/>
        <end position="876"/>
    </location>
</feature>
<feature type="compositionally biased region" description="Gly residues" evidence="21">
    <location>
        <begin position="971"/>
        <end position="985"/>
    </location>
</feature>
<keyword evidence="3" id="KW-1188">Viral release from host cell</keyword>
<feature type="region of interest" description="Disordered" evidence="21">
    <location>
        <begin position="815"/>
        <end position="985"/>
    </location>
</feature>
<dbReference type="Proteomes" id="UP001295794">
    <property type="component" value="Unassembled WGS sequence"/>
</dbReference>
<keyword evidence="4" id="KW-0645">Protease</keyword>
<evidence type="ECO:0000256" key="13">
    <source>
        <dbReference type="ARBA" id="ARBA00022884"/>
    </source>
</evidence>
<evidence type="ECO:0000256" key="10">
    <source>
        <dbReference type="ARBA" id="ARBA00022801"/>
    </source>
</evidence>
<keyword evidence="5" id="KW-0548">Nucleotidyltransferase</keyword>
<evidence type="ECO:0000256" key="11">
    <source>
        <dbReference type="ARBA" id="ARBA00022840"/>
    </source>
</evidence>
<evidence type="ECO:0000256" key="15">
    <source>
        <dbReference type="ARBA" id="ARBA00022918"/>
    </source>
</evidence>
<evidence type="ECO:0000256" key="5">
    <source>
        <dbReference type="ARBA" id="ARBA00022695"/>
    </source>
</evidence>
<feature type="region of interest" description="Disordered" evidence="21">
    <location>
        <begin position="248"/>
        <end position="270"/>
    </location>
</feature>
<dbReference type="EMBL" id="CAVNYO010000481">
    <property type="protein sequence ID" value="CAK5284844.1"/>
    <property type="molecule type" value="Genomic_DNA"/>
</dbReference>
<keyword evidence="7" id="KW-0479">Metal-binding</keyword>
<keyword evidence="9" id="KW-0255">Endonuclease</keyword>
<evidence type="ECO:0000313" key="24">
    <source>
        <dbReference type="Proteomes" id="UP001295794"/>
    </source>
</evidence>
<name>A0AAD2K8D4_9AGAR</name>
<dbReference type="GO" id="GO:0046872">
    <property type="term" value="F:metal ion binding"/>
    <property type="evidence" value="ECO:0007669"/>
    <property type="project" value="UniProtKB-KW"/>
</dbReference>
<dbReference type="InterPro" id="IPR054722">
    <property type="entry name" value="PolX-like_BBD"/>
</dbReference>
<keyword evidence="15" id="KW-0695">RNA-directed DNA polymerase</keyword>
<feature type="compositionally biased region" description="Basic and acidic residues" evidence="21">
    <location>
        <begin position="908"/>
        <end position="922"/>
    </location>
</feature>
<dbReference type="InterPro" id="IPR001584">
    <property type="entry name" value="Integrase_cat-core"/>
</dbReference>
<dbReference type="PANTHER" id="PTHR42648:SF11">
    <property type="entry name" value="TRANSPOSON TY4-P GAG-POL POLYPROTEIN"/>
    <property type="match status" value="1"/>
</dbReference>
<dbReference type="Gene3D" id="3.30.420.10">
    <property type="entry name" value="Ribonuclease H-like superfamily/Ribonuclease H"/>
    <property type="match status" value="1"/>
</dbReference>
<dbReference type="GO" id="GO:0003723">
    <property type="term" value="F:RNA binding"/>
    <property type="evidence" value="ECO:0007669"/>
    <property type="project" value="UniProtKB-KW"/>
</dbReference>
<keyword evidence="17" id="KW-0917">Virion maturation</keyword>
<dbReference type="SUPFAM" id="SSF53098">
    <property type="entry name" value="Ribonuclease H-like"/>
    <property type="match status" value="1"/>
</dbReference>
<feature type="compositionally biased region" description="Acidic residues" evidence="21">
    <location>
        <begin position="834"/>
        <end position="851"/>
    </location>
</feature>
<evidence type="ECO:0000256" key="17">
    <source>
        <dbReference type="ARBA" id="ARBA00023113"/>
    </source>
</evidence>
<comment type="catalytic activity">
    <reaction evidence="20">
        <text>DNA(n) + a 2'-deoxyribonucleoside 5'-triphosphate = DNA(n+1) + diphosphate</text>
        <dbReference type="Rhea" id="RHEA:22508"/>
        <dbReference type="Rhea" id="RHEA-COMP:17339"/>
        <dbReference type="Rhea" id="RHEA-COMP:17340"/>
        <dbReference type="ChEBI" id="CHEBI:33019"/>
        <dbReference type="ChEBI" id="CHEBI:61560"/>
        <dbReference type="ChEBI" id="CHEBI:173112"/>
        <dbReference type="EC" id="2.7.7.7"/>
    </reaction>
</comment>
<keyword evidence="16" id="KW-0808">Transferase</keyword>
<keyword evidence="16" id="KW-0239">DNA-directed DNA polymerase</keyword>
<dbReference type="AlphaFoldDB" id="A0AAD2K8D4"/>
<dbReference type="Pfam" id="PF25597">
    <property type="entry name" value="SH3_retrovirus"/>
    <property type="match status" value="1"/>
</dbReference>
<dbReference type="InterPro" id="IPR012337">
    <property type="entry name" value="RNaseH-like_sf"/>
</dbReference>
<evidence type="ECO:0000256" key="6">
    <source>
        <dbReference type="ARBA" id="ARBA00022722"/>
    </source>
</evidence>
<comment type="function">
    <text evidence="1">The aspartyl protease (PR) mediates the proteolytic cleavages of the Gag and Gag-Pol polyproteins after assembly of the VLP.</text>
</comment>
<dbReference type="GO" id="GO:0006508">
    <property type="term" value="P:proteolysis"/>
    <property type="evidence" value="ECO:0007669"/>
    <property type="project" value="UniProtKB-KW"/>
</dbReference>
<dbReference type="PROSITE" id="PS50994">
    <property type="entry name" value="INTEGRASE"/>
    <property type="match status" value="1"/>
</dbReference>
<dbReference type="InterPro" id="IPR036397">
    <property type="entry name" value="RNaseH_sf"/>
</dbReference>
<gene>
    <name evidence="23" type="ORF">MYCIT1_LOCUS38328</name>
</gene>
<evidence type="ECO:0000256" key="4">
    <source>
        <dbReference type="ARBA" id="ARBA00022670"/>
    </source>
</evidence>
<evidence type="ECO:0000313" key="23">
    <source>
        <dbReference type="EMBL" id="CAK5284844.1"/>
    </source>
</evidence>
<evidence type="ECO:0000256" key="3">
    <source>
        <dbReference type="ARBA" id="ARBA00022612"/>
    </source>
</evidence>
<evidence type="ECO:0000256" key="1">
    <source>
        <dbReference type="ARBA" id="ARBA00002180"/>
    </source>
</evidence>
<keyword evidence="8" id="KW-0547">Nucleotide-binding</keyword>
<dbReference type="GO" id="GO:0003887">
    <property type="term" value="F:DNA-directed DNA polymerase activity"/>
    <property type="evidence" value="ECO:0007669"/>
    <property type="project" value="UniProtKB-KW"/>
</dbReference>
<comment type="caution">
    <text evidence="23">The sequence shown here is derived from an EMBL/GenBank/DDBJ whole genome shotgun (WGS) entry which is preliminary data.</text>
</comment>
<evidence type="ECO:0000256" key="9">
    <source>
        <dbReference type="ARBA" id="ARBA00022759"/>
    </source>
</evidence>
<feature type="compositionally biased region" description="Basic and acidic residues" evidence="21">
    <location>
        <begin position="954"/>
        <end position="967"/>
    </location>
</feature>
<dbReference type="PANTHER" id="PTHR42648">
    <property type="entry name" value="TRANSPOSASE, PUTATIVE-RELATED"/>
    <property type="match status" value="1"/>
</dbReference>
<evidence type="ECO:0000256" key="2">
    <source>
        <dbReference type="ARBA" id="ARBA00022578"/>
    </source>
</evidence>
<accession>A0AAD2K8D4</accession>
<dbReference type="GO" id="GO:0006310">
    <property type="term" value="P:DNA recombination"/>
    <property type="evidence" value="ECO:0007669"/>
    <property type="project" value="UniProtKB-KW"/>
</dbReference>
<evidence type="ECO:0000259" key="22">
    <source>
        <dbReference type="PROSITE" id="PS50994"/>
    </source>
</evidence>
<proteinExistence type="predicted"/>
<dbReference type="Pfam" id="PF22936">
    <property type="entry name" value="Pol_BBD"/>
    <property type="match status" value="1"/>
</dbReference>
<dbReference type="GO" id="GO:0015074">
    <property type="term" value="P:DNA integration"/>
    <property type="evidence" value="ECO:0007669"/>
    <property type="project" value="UniProtKB-KW"/>
</dbReference>
<keyword evidence="24" id="KW-1185">Reference proteome</keyword>
<keyword evidence="13" id="KW-0694">RNA-binding</keyword>
<keyword evidence="11" id="KW-0067">ATP-binding</keyword>
<feature type="domain" description="Integrase catalytic" evidence="22">
    <location>
        <begin position="574"/>
        <end position="742"/>
    </location>
</feature>
<evidence type="ECO:0000256" key="12">
    <source>
        <dbReference type="ARBA" id="ARBA00022842"/>
    </source>
</evidence>
<keyword evidence="14" id="KW-0229">DNA integration</keyword>
<evidence type="ECO:0000256" key="18">
    <source>
        <dbReference type="ARBA" id="ARBA00023172"/>
    </source>
</evidence>
<evidence type="ECO:0000256" key="21">
    <source>
        <dbReference type="SAM" id="MobiDB-lite"/>
    </source>
</evidence>
<dbReference type="GO" id="GO:0032196">
    <property type="term" value="P:transposition"/>
    <property type="evidence" value="ECO:0007669"/>
    <property type="project" value="UniProtKB-KW"/>
</dbReference>
<dbReference type="GO" id="GO:0005634">
    <property type="term" value="C:nucleus"/>
    <property type="evidence" value="ECO:0007669"/>
    <property type="project" value="UniProtKB-ARBA"/>
</dbReference>
<dbReference type="InterPro" id="IPR025724">
    <property type="entry name" value="GAG-pre-integrase_dom"/>
</dbReference>
<evidence type="ECO:0000256" key="20">
    <source>
        <dbReference type="ARBA" id="ARBA00049244"/>
    </source>
</evidence>
<keyword evidence="2" id="KW-0815">Transposition</keyword>
<protein>
    <recommendedName>
        <fullName evidence="22">Integrase catalytic domain-containing protein</fullName>
    </recommendedName>
</protein>
<dbReference type="Pfam" id="PF14223">
    <property type="entry name" value="Retrotran_gag_2"/>
    <property type="match status" value="1"/>
</dbReference>
<organism evidence="23 24">
    <name type="scientific">Mycena citricolor</name>
    <dbReference type="NCBI Taxonomy" id="2018698"/>
    <lineage>
        <taxon>Eukaryota</taxon>
        <taxon>Fungi</taxon>
        <taxon>Dikarya</taxon>
        <taxon>Basidiomycota</taxon>
        <taxon>Agaricomycotina</taxon>
        <taxon>Agaricomycetes</taxon>
        <taxon>Agaricomycetidae</taxon>
        <taxon>Agaricales</taxon>
        <taxon>Marasmiineae</taxon>
        <taxon>Mycenaceae</taxon>
        <taxon>Mycena</taxon>
    </lineage>
</organism>
<evidence type="ECO:0000256" key="7">
    <source>
        <dbReference type="ARBA" id="ARBA00022723"/>
    </source>
</evidence>
<dbReference type="InterPro" id="IPR057670">
    <property type="entry name" value="SH3_retrovirus"/>
</dbReference>
<keyword evidence="12" id="KW-0460">Magnesium</keyword>
<dbReference type="GO" id="GO:0008233">
    <property type="term" value="F:peptidase activity"/>
    <property type="evidence" value="ECO:0007669"/>
    <property type="project" value="UniProtKB-KW"/>
</dbReference>
<dbReference type="Pfam" id="PF13976">
    <property type="entry name" value="gag_pre-integrs"/>
    <property type="match status" value="1"/>
</dbReference>
<dbReference type="InterPro" id="IPR039537">
    <property type="entry name" value="Retrotran_Ty1/copia-like"/>
</dbReference>
<keyword evidence="6" id="KW-0540">Nuclease</keyword>
<feature type="compositionally biased region" description="Basic residues" evidence="21">
    <location>
        <begin position="885"/>
        <end position="895"/>
    </location>
</feature>
<reference evidence="23" key="1">
    <citation type="submission" date="2023-11" db="EMBL/GenBank/DDBJ databases">
        <authorList>
            <person name="De Vega J J."/>
            <person name="De Vega J J."/>
        </authorList>
    </citation>
    <scope>NUCLEOTIDE SEQUENCE</scope>
</reference>
<dbReference type="GO" id="GO:0005524">
    <property type="term" value="F:ATP binding"/>
    <property type="evidence" value="ECO:0007669"/>
    <property type="project" value="UniProtKB-KW"/>
</dbReference>